<evidence type="ECO:0000313" key="2">
    <source>
        <dbReference type="EMBL" id="KAK2649525.1"/>
    </source>
</evidence>
<accession>A0AAD9U8W2</accession>
<evidence type="ECO:0000256" key="1">
    <source>
        <dbReference type="SAM" id="MobiDB-lite"/>
    </source>
</evidence>
<dbReference type="EMBL" id="JANJYI010000005">
    <property type="protein sequence ID" value="KAK2649525.1"/>
    <property type="molecule type" value="Genomic_DNA"/>
</dbReference>
<evidence type="ECO:0000313" key="3">
    <source>
        <dbReference type="Proteomes" id="UP001280121"/>
    </source>
</evidence>
<name>A0AAD9U8W2_9ROSI</name>
<dbReference type="Proteomes" id="UP001280121">
    <property type="component" value="Unassembled WGS sequence"/>
</dbReference>
<organism evidence="2 3">
    <name type="scientific">Dipteronia dyeriana</name>
    <dbReference type="NCBI Taxonomy" id="168575"/>
    <lineage>
        <taxon>Eukaryota</taxon>
        <taxon>Viridiplantae</taxon>
        <taxon>Streptophyta</taxon>
        <taxon>Embryophyta</taxon>
        <taxon>Tracheophyta</taxon>
        <taxon>Spermatophyta</taxon>
        <taxon>Magnoliopsida</taxon>
        <taxon>eudicotyledons</taxon>
        <taxon>Gunneridae</taxon>
        <taxon>Pentapetalae</taxon>
        <taxon>rosids</taxon>
        <taxon>malvids</taxon>
        <taxon>Sapindales</taxon>
        <taxon>Sapindaceae</taxon>
        <taxon>Hippocastanoideae</taxon>
        <taxon>Acereae</taxon>
        <taxon>Dipteronia</taxon>
    </lineage>
</organism>
<gene>
    <name evidence="2" type="ORF">Ddye_017014</name>
</gene>
<evidence type="ECO:0008006" key="4">
    <source>
        <dbReference type="Google" id="ProtNLM"/>
    </source>
</evidence>
<sequence>MSARKFESGFQKRQKKRKTEELIESQKGAMDRFVVNKKINNNSSNKELVHNETRQPDKVEIEDVCDKDLEEDTIGIETPNLAIQDIYDLGRYNEINMKLRDLLVEKGPVRENILEFPRDENGRKFSSTYYNRVLSNGEKYDRKWLVYSKDLDKSRCKSSGANDHCNSMCKCFLASGKIEEYFLEFIQVEDTSGKGLFNELMKIMEKLDLSIDDIRGQGYDNGSNMKETRWESRVESVKAIRCQASQIRDALDELAETTNDPKRRRV</sequence>
<dbReference type="PANTHER" id="PTHR45749">
    <property type="match status" value="1"/>
</dbReference>
<dbReference type="AlphaFoldDB" id="A0AAD9U8W2"/>
<protein>
    <recommendedName>
        <fullName evidence="4">DUF4371 domain-containing protein</fullName>
    </recommendedName>
</protein>
<comment type="caution">
    <text evidence="2">The sequence shown here is derived from an EMBL/GenBank/DDBJ whole genome shotgun (WGS) entry which is preliminary data.</text>
</comment>
<proteinExistence type="predicted"/>
<feature type="region of interest" description="Disordered" evidence="1">
    <location>
        <begin position="1"/>
        <end position="23"/>
    </location>
</feature>
<keyword evidence="3" id="KW-1185">Reference proteome</keyword>
<reference evidence="2" key="1">
    <citation type="journal article" date="2023" name="Plant J.">
        <title>Genome sequences and population genomics provide insights into the demographic history, inbreeding, and mutation load of two 'living fossil' tree species of Dipteronia.</title>
        <authorList>
            <person name="Feng Y."/>
            <person name="Comes H.P."/>
            <person name="Chen J."/>
            <person name="Zhu S."/>
            <person name="Lu R."/>
            <person name="Zhang X."/>
            <person name="Li P."/>
            <person name="Qiu J."/>
            <person name="Olsen K.M."/>
            <person name="Qiu Y."/>
        </authorList>
    </citation>
    <scope>NUCLEOTIDE SEQUENCE</scope>
    <source>
        <strain evidence="2">KIB01</strain>
    </source>
</reference>
<dbReference type="PANTHER" id="PTHR45749:SF35">
    <property type="entry name" value="AC-LIKE TRANSPOSASE-RELATED"/>
    <property type="match status" value="1"/>
</dbReference>